<dbReference type="Proteomes" id="UP001341281">
    <property type="component" value="Chromosome 03"/>
</dbReference>
<dbReference type="EMBL" id="CP144747">
    <property type="protein sequence ID" value="WVZ65229.1"/>
    <property type="molecule type" value="Genomic_DNA"/>
</dbReference>
<gene>
    <name evidence="1" type="ORF">U9M48_014631</name>
</gene>
<evidence type="ECO:0000313" key="1">
    <source>
        <dbReference type="EMBL" id="WVZ65229.1"/>
    </source>
</evidence>
<name>A0AAQ3T4S5_PASNO</name>
<proteinExistence type="predicted"/>
<dbReference type="AlphaFoldDB" id="A0AAQ3T4S5"/>
<organism evidence="1 2">
    <name type="scientific">Paspalum notatum var. saurae</name>
    <dbReference type="NCBI Taxonomy" id="547442"/>
    <lineage>
        <taxon>Eukaryota</taxon>
        <taxon>Viridiplantae</taxon>
        <taxon>Streptophyta</taxon>
        <taxon>Embryophyta</taxon>
        <taxon>Tracheophyta</taxon>
        <taxon>Spermatophyta</taxon>
        <taxon>Magnoliopsida</taxon>
        <taxon>Liliopsida</taxon>
        <taxon>Poales</taxon>
        <taxon>Poaceae</taxon>
        <taxon>PACMAD clade</taxon>
        <taxon>Panicoideae</taxon>
        <taxon>Andropogonodae</taxon>
        <taxon>Paspaleae</taxon>
        <taxon>Paspalinae</taxon>
        <taxon>Paspalum</taxon>
    </lineage>
</organism>
<evidence type="ECO:0000313" key="2">
    <source>
        <dbReference type="Proteomes" id="UP001341281"/>
    </source>
</evidence>
<keyword evidence="2" id="KW-1185">Reference proteome</keyword>
<protein>
    <submittedName>
        <fullName evidence="1">Uncharacterized protein</fullName>
    </submittedName>
</protein>
<sequence>MWAHGHGSTPCQQNHPRGRLHYSEKPRYVVIAHVMQQYHQGYAEENVSIADATICRKLTVR</sequence>
<reference evidence="1 2" key="1">
    <citation type="submission" date="2024-02" db="EMBL/GenBank/DDBJ databases">
        <title>High-quality chromosome-scale genome assembly of Pensacola bahiagrass (Paspalum notatum Flugge var. saurae).</title>
        <authorList>
            <person name="Vega J.M."/>
            <person name="Podio M."/>
            <person name="Orjuela J."/>
            <person name="Siena L.A."/>
            <person name="Pessino S.C."/>
            <person name="Combes M.C."/>
            <person name="Mariac C."/>
            <person name="Albertini E."/>
            <person name="Pupilli F."/>
            <person name="Ortiz J.P.A."/>
            <person name="Leblanc O."/>
        </authorList>
    </citation>
    <scope>NUCLEOTIDE SEQUENCE [LARGE SCALE GENOMIC DNA]</scope>
    <source>
        <strain evidence="1">R1</strain>
        <tissue evidence="1">Leaf</tissue>
    </source>
</reference>
<accession>A0AAQ3T4S5</accession>